<dbReference type="OrthoDB" id="9808290at2"/>
<sequence length="161" mass="17160">MGIRAVARRLTAVFVFLFLSTVSATAACSPDTLFLRGDFGTARFSVAVADTGPKRSRGLMFVEKMARSQGMLFVYPRPQSVAFWMKNTLIPLDMIFADASGVVQRVHANAVPGDLTGIPGGDGIQYVLEINGGLSAQLGIEAGAQMQHPAIDQAQAAWPCD</sequence>
<evidence type="ECO:0000313" key="3">
    <source>
        <dbReference type="Proteomes" id="UP000253977"/>
    </source>
</evidence>
<dbReference type="EMBL" id="QPMK01000004">
    <property type="protein sequence ID" value="RDD66893.1"/>
    <property type="molecule type" value="Genomic_DNA"/>
</dbReference>
<feature type="chain" id="PRO_5017074958" evidence="1">
    <location>
        <begin position="27"/>
        <end position="161"/>
    </location>
</feature>
<dbReference type="InterPro" id="IPR038695">
    <property type="entry name" value="Saro_0823-like_sf"/>
</dbReference>
<dbReference type="AlphaFoldDB" id="A0A369TNP6"/>
<dbReference type="Gene3D" id="2.60.120.1140">
    <property type="entry name" value="Protein of unknown function DUF192"/>
    <property type="match status" value="1"/>
</dbReference>
<protein>
    <submittedName>
        <fullName evidence="2">DUF192 domain-containing protein</fullName>
    </submittedName>
</protein>
<evidence type="ECO:0000313" key="2">
    <source>
        <dbReference type="EMBL" id="RDD66893.1"/>
    </source>
</evidence>
<organism evidence="2 3">
    <name type="scientific">Thalassococcus profundi</name>
    <dbReference type="NCBI Taxonomy" id="2282382"/>
    <lineage>
        <taxon>Bacteria</taxon>
        <taxon>Pseudomonadati</taxon>
        <taxon>Pseudomonadota</taxon>
        <taxon>Alphaproteobacteria</taxon>
        <taxon>Rhodobacterales</taxon>
        <taxon>Roseobacteraceae</taxon>
        <taxon>Thalassococcus</taxon>
    </lineage>
</organism>
<dbReference type="InterPro" id="IPR003795">
    <property type="entry name" value="DUF192"/>
</dbReference>
<proteinExistence type="predicted"/>
<feature type="signal peptide" evidence="1">
    <location>
        <begin position="1"/>
        <end position="26"/>
    </location>
</feature>
<gene>
    <name evidence="2" type="ORF">DU478_08075</name>
</gene>
<reference evidence="2 3" key="1">
    <citation type="submission" date="2018-07" db="EMBL/GenBank/DDBJ databases">
        <title>Thalassococcus profundi sp. nov., a marine bacterium isolated from deep seawater of Okinawa Trough.</title>
        <authorList>
            <person name="Yu M."/>
        </authorList>
    </citation>
    <scope>NUCLEOTIDE SEQUENCE [LARGE SCALE GENOMIC DNA]</scope>
    <source>
        <strain evidence="2 3">WRAS1</strain>
    </source>
</reference>
<accession>A0A369TNP6</accession>
<dbReference type="RefSeq" id="WP_114510438.1">
    <property type="nucleotide sequence ID" value="NZ_QPMK01000004.1"/>
</dbReference>
<dbReference type="PANTHER" id="PTHR37953">
    <property type="entry name" value="UPF0127 PROTEIN MJ1496"/>
    <property type="match status" value="1"/>
</dbReference>
<dbReference type="Proteomes" id="UP000253977">
    <property type="component" value="Unassembled WGS sequence"/>
</dbReference>
<name>A0A369TNP6_9RHOB</name>
<dbReference type="PANTHER" id="PTHR37953:SF1">
    <property type="entry name" value="UPF0127 PROTEIN MJ1496"/>
    <property type="match status" value="1"/>
</dbReference>
<dbReference type="Pfam" id="PF02643">
    <property type="entry name" value="DUF192"/>
    <property type="match status" value="1"/>
</dbReference>
<evidence type="ECO:0000256" key="1">
    <source>
        <dbReference type="SAM" id="SignalP"/>
    </source>
</evidence>
<keyword evidence="3" id="KW-1185">Reference proteome</keyword>
<comment type="caution">
    <text evidence="2">The sequence shown here is derived from an EMBL/GenBank/DDBJ whole genome shotgun (WGS) entry which is preliminary data.</text>
</comment>
<dbReference type="PROSITE" id="PS51257">
    <property type="entry name" value="PROKAR_LIPOPROTEIN"/>
    <property type="match status" value="1"/>
</dbReference>
<keyword evidence="1" id="KW-0732">Signal</keyword>